<dbReference type="RefSeq" id="WP_161716722.1">
    <property type="nucleotide sequence ID" value="NZ_JAAAPO010000001.1"/>
</dbReference>
<keyword evidence="3" id="KW-1185">Reference proteome</keyword>
<accession>A0ABW9XAA7</accession>
<sequence>MEQIYDRLAEVFGSSNPNQLFTMLMPGTVLNSDDFSYDLAGFKPDIVREAEGRLVDQMFDLSKISAGSNGRRVSTQFQEALRVLVPDGNPVMPEVKNALRAFLNQPVAEGAMLDGKPFAGSLSTYYFELYQRYIDQRTRWEQEILDKKTELAAKGDDPREAFVEWYESLAEGRLAGIEAARARVTAVCSPADMDAILAALEAGPSGGTEIEEAMAALRNARMPNSDGGYFYPVEFTPSDWFLYLNSDANPDDMLQDPQFLTAALKTKREALQASLSQLQSLFSSMPTDDALAAAAKRFSDAQAAHDEAQQGLMNTGSDAVALGAELYLKSEYPFSTAFEQSMAANQDKVVDASVAEKVKSNSYAVAEAMSGEIADELEGRPFGVDDVKAVIEQQKKAIKAQFDLERSAQELAEASRNSVALQAARFSGVKSMIARVTQQLQDLREAQDEVGRAALAAEKRTPIALGPVPTEQTAADKATAKAQLLKALDAAKSSAATGATVKDTFTSSLTDAMKSAFQSYVSDNNTASNDATVQSMVNRLKALSKSKVDAQSETLALALAAFKDAGEALVADAQLDAAIEKAKAAIAGKRGAQAIQHVLDSKTAISSKRMLDLIKDFVASLPDKSTSKKSDVSPRFMELQFSFSASETESSEVSDSYSTQWRHSGCAFFGSGSGTHSTSSATKASQALDSNTEIRIAFKAAKVEVSRPWLDPGVLALTQGMSKTTGATISHGSFPMKDGVIDWAAVNAPSGGLNDAIFPALPTAFLIVKDVEITFKATASSTSAVHSLVESRSAAGGGFFCFSSSASASSSHESQSMKSRTEAQNVHIRMAAPQILGWFLSLTPRDQARRLSTTQVSSTVAQDTISITDYVRQLKLFPQA</sequence>
<evidence type="ECO:0000313" key="2">
    <source>
        <dbReference type="EMBL" id="NBC35454.1"/>
    </source>
</evidence>
<proteinExistence type="predicted"/>
<name>A0ABW9XAA7_9SPHN</name>
<reference evidence="3" key="1">
    <citation type="submission" date="2020-01" db="EMBL/GenBank/DDBJ databases">
        <title>Sphingomonas sp. strain CSW-10.</title>
        <authorList>
            <person name="Chen W.-M."/>
        </authorList>
    </citation>
    <scope>NUCLEOTIDE SEQUENCE [LARGE SCALE GENOMIC DNA]</scope>
    <source>
        <strain evidence="3">FSY-8</strain>
    </source>
</reference>
<dbReference type="Proteomes" id="UP000753724">
    <property type="component" value="Unassembled WGS sequence"/>
</dbReference>
<organism evidence="2 3">
    <name type="scientific">Novosphingobium ovatum</name>
    <dbReference type="NCBI Taxonomy" id="1908523"/>
    <lineage>
        <taxon>Bacteria</taxon>
        <taxon>Pseudomonadati</taxon>
        <taxon>Pseudomonadota</taxon>
        <taxon>Alphaproteobacteria</taxon>
        <taxon>Sphingomonadales</taxon>
        <taxon>Sphingomonadaceae</taxon>
        <taxon>Novosphingobium</taxon>
    </lineage>
</organism>
<evidence type="ECO:0000313" key="3">
    <source>
        <dbReference type="Proteomes" id="UP000753724"/>
    </source>
</evidence>
<keyword evidence="1" id="KW-0175">Coiled coil</keyword>
<gene>
    <name evidence="2" type="ORF">GTZ99_02660</name>
</gene>
<feature type="coiled-coil region" evidence="1">
    <location>
        <begin position="404"/>
        <end position="449"/>
    </location>
</feature>
<evidence type="ECO:0000256" key="1">
    <source>
        <dbReference type="SAM" id="Coils"/>
    </source>
</evidence>
<dbReference type="EMBL" id="JAAAPO010000001">
    <property type="protein sequence ID" value="NBC35454.1"/>
    <property type="molecule type" value="Genomic_DNA"/>
</dbReference>
<protein>
    <submittedName>
        <fullName evidence="2">Uncharacterized protein</fullName>
    </submittedName>
</protein>
<comment type="caution">
    <text evidence="2">The sequence shown here is derived from an EMBL/GenBank/DDBJ whole genome shotgun (WGS) entry which is preliminary data.</text>
</comment>